<comment type="caution">
    <text evidence="1">The sequence shown here is derived from an EMBL/GenBank/DDBJ whole genome shotgun (WGS) entry which is preliminary data.</text>
</comment>
<gene>
    <name evidence="1" type="ORF">PECAL_5P03720</name>
</gene>
<sequence>MPLSKEAQRAWQEQPPRRAVHHDTVEPMTRFGRKWLWDLTLNVPVHLLAEALETAAPPPDATTPYLRKKHRFDVPKMEVALAKICADLLNLEEHRMRCEVLETKFQTSDRQYEGNPLAPTSVQFVLWSQWRQGAGFVKKLPSWAEHPPPRSAPRPARNYLVTCSRGALSEAAEAFQDSAEPELGGEGEAFTW</sequence>
<proteinExistence type="predicted"/>
<evidence type="ECO:0000313" key="2">
    <source>
        <dbReference type="Proteomes" id="UP000789595"/>
    </source>
</evidence>
<keyword evidence="2" id="KW-1185">Reference proteome</keyword>
<accession>A0A8J2SYB1</accession>
<evidence type="ECO:0000313" key="1">
    <source>
        <dbReference type="EMBL" id="CAH0375824.1"/>
    </source>
</evidence>
<dbReference type="Proteomes" id="UP000789595">
    <property type="component" value="Unassembled WGS sequence"/>
</dbReference>
<reference evidence="1" key="1">
    <citation type="submission" date="2021-11" db="EMBL/GenBank/DDBJ databases">
        <authorList>
            <consortium name="Genoscope - CEA"/>
            <person name="William W."/>
        </authorList>
    </citation>
    <scope>NUCLEOTIDE SEQUENCE</scope>
</reference>
<organism evidence="1 2">
    <name type="scientific">Pelagomonas calceolata</name>
    <dbReference type="NCBI Taxonomy" id="35677"/>
    <lineage>
        <taxon>Eukaryota</taxon>
        <taxon>Sar</taxon>
        <taxon>Stramenopiles</taxon>
        <taxon>Ochrophyta</taxon>
        <taxon>Pelagophyceae</taxon>
        <taxon>Pelagomonadales</taxon>
        <taxon>Pelagomonadaceae</taxon>
        <taxon>Pelagomonas</taxon>
    </lineage>
</organism>
<protein>
    <submittedName>
        <fullName evidence="1">Uncharacterized protein</fullName>
    </submittedName>
</protein>
<name>A0A8J2SYB1_9STRA</name>
<dbReference type="AlphaFoldDB" id="A0A8J2SYB1"/>
<dbReference type="EMBL" id="CAKKNE010000005">
    <property type="protein sequence ID" value="CAH0375824.1"/>
    <property type="molecule type" value="Genomic_DNA"/>
</dbReference>